<organism evidence="1 2">
    <name type="scientific">Caerostris extrusa</name>
    <name type="common">Bark spider</name>
    <name type="synonym">Caerostris bankana</name>
    <dbReference type="NCBI Taxonomy" id="172846"/>
    <lineage>
        <taxon>Eukaryota</taxon>
        <taxon>Metazoa</taxon>
        <taxon>Ecdysozoa</taxon>
        <taxon>Arthropoda</taxon>
        <taxon>Chelicerata</taxon>
        <taxon>Arachnida</taxon>
        <taxon>Araneae</taxon>
        <taxon>Araneomorphae</taxon>
        <taxon>Entelegynae</taxon>
        <taxon>Araneoidea</taxon>
        <taxon>Araneidae</taxon>
        <taxon>Caerostris</taxon>
    </lineage>
</organism>
<keyword evidence="2" id="KW-1185">Reference proteome</keyword>
<name>A0AAV4X4M2_CAEEX</name>
<dbReference type="Proteomes" id="UP001054945">
    <property type="component" value="Unassembled WGS sequence"/>
</dbReference>
<reference evidence="1 2" key="1">
    <citation type="submission" date="2021-06" db="EMBL/GenBank/DDBJ databases">
        <title>Caerostris extrusa draft genome.</title>
        <authorList>
            <person name="Kono N."/>
            <person name="Arakawa K."/>
        </authorList>
    </citation>
    <scope>NUCLEOTIDE SEQUENCE [LARGE SCALE GENOMIC DNA]</scope>
</reference>
<evidence type="ECO:0000313" key="2">
    <source>
        <dbReference type="Proteomes" id="UP001054945"/>
    </source>
</evidence>
<comment type="caution">
    <text evidence="1">The sequence shown here is derived from an EMBL/GenBank/DDBJ whole genome shotgun (WGS) entry which is preliminary data.</text>
</comment>
<protein>
    <submittedName>
        <fullName evidence="1">Uncharacterized protein</fullName>
    </submittedName>
</protein>
<gene>
    <name evidence="1" type="ORF">CEXT_505591</name>
</gene>
<sequence>MPPRPFSVAANPCVTSHLGSSSPPYHLFSFTIGHLLNESFSICIPNHAGINQQSSSMKGAKCIHAESPLYLGDTLSLAQAVSSWSGDVTHTCIVKHNFRCCCMQRKQNWFLSYCLPQLFFFYLESIDTCPLVLTNRRFGDYVTQSFCGF</sequence>
<proteinExistence type="predicted"/>
<dbReference type="AlphaFoldDB" id="A0AAV4X4M2"/>
<evidence type="ECO:0000313" key="1">
    <source>
        <dbReference type="EMBL" id="GIY89608.1"/>
    </source>
</evidence>
<accession>A0AAV4X4M2</accession>
<dbReference type="EMBL" id="BPLR01017230">
    <property type="protein sequence ID" value="GIY89608.1"/>
    <property type="molecule type" value="Genomic_DNA"/>
</dbReference>